<name>A0A0D0BXR8_9AGAM</name>
<accession>A0A0D0BXR8</accession>
<dbReference type="EMBL" id="KN827762">
    <property type="protein sequence ID" value="KIK75937.1"/>
    <property type="molecule type" value="Genomic_DNA"/>
</dbReference>
<dbReference type="AlphaFoldDB" id="A0A0D0BXR8"/>
<reference evidence="2" key="2">
    <citation type="submission" date="2015-01" db="EMBL/GenBank/DDBJ databases">
        <title>Evolutionary Origins and Diversification of the Mycorrhizal Mutualists.</title>
        <authorList>
            <consortium name="DOE Joint Genome Institute"/>
            <consortium name="Mycorrhizal Genomics Consortium"/>
            <person name="Kohler A."/>
            <person name="Kuo A."/>
            <person name="Nagy L.G."/>
            <person name="Floudas D."/>
            <person name="Copeland A."/>
            <person name="Barry K.W."/>
            <person name="Cichocki N."/>
            <person name="Veneault-Fourrey C."/>
            <person name="LaButti K."/>
            <person name="Lindquist E.A."/>
            <person name="Lipzen A."/>
            <person name="Lundell T."/>
            <person name="Morin E."/>
            <person name="Murat C."/>
            <person name="Riley R."/>
            <person name="Ohm R."/>
            <person name="Sun H."/>
            <person name="Tunlid A."/>
            <person name="Henrissat B."/>
            <person name="Grigoriev I.V."/>
            <person name="Hibbett D.S."/>
            <person name="Martin F."/>
        </authorList>
    </citation>
    <scope>NUCLEOTIDE SEQUENCE [LARGE SCALE GENOMIC DNA]</scope>
    <source>
        <strain evidence="2">Ve08.2h10</strain>
    </source>
</reference>
<dbReference type="Proteomes" id="UP000054538">
    <property type="component" value="Unassembled WGS sequence"/>
</dbReference>
<evidence type="ECO:0000313" key="2">
    <source>
        <dbReference type="Proteomes" id="UP000054538"/>
    </source>
</evidence>
<gene>
    <name evidence="1" type="ORF">PAXRUDRAFT_18559</name>
</gene>
<dbReference type="InParanoid" id="A0A0D0BXR8"/>
<keyword evidence="2" id="KW-1185">Reference proteome</keyword>
<evidence type="ECO:0000313" key="1">
    <source>
        <dbReference type="EMBL" id="KIK75937.1"/>
    </source>
</evidence>
<reference evidence="1 2" key="1">
    <citation type="submission" date="2014-04" db="EMBL/GenBank/DDBJ databases">
        <authorList>
            <consortium name="DOE Joint Genome Institute"/>
            <person name="Kuo A."/>
            <person name="Kohler A."/>
            <person name="Jargeat P."/>
            <person name="Nagy L.G."/>
            <person name="Floudas D."/>
            <person name="Copeland A."/>
            <person name="Barry K.W."/>
            <person name="Cichocki N."/>
            <person name="Veneault-Fourrey C."/>
            <person name="LaButti K."/>
            <person name="Lindquist E.A."/>
            <person name="Lipzen A."/>
            <person name="Lundell T."/>
            <person name="Morin E."/>
            <person name="Murat C."/>
            <person name="Sun H."/>
            <person name="Tunlid A."/>
            <person name="Henrissat B."/>
            <person name="Grigoriev I.V."/>
            <person name="Hibbett D.S."/>
            <person name="Martin F."/>
            <person name="Nordberg H.P."/>
            <person name="Cantor M.N."/>
            <person name="Hua S.X."/>
        </authorList>
    </citation>
    <scope>NUCLEOTIDE SEQUENCE [LARGE SCALE GENOMIC DNA]</scope>
    <source>
        <strain evidence="1 2">Ve08.2h10</strain>
    </source>
</reference>
<dbReference type="HOGENOM" id="CLU_1511077_0_0_1"/>
<sequence length="178" mass="20154">MEARTLVLLKWDMPVALGWDPFMDLCFCGTPETSDQLKFSTAAADLPAVPVLKGLLNSHVKDQFAFRNAHNFLVPPPIPLQHRSQHAFGVFWHGLVARGSMSESSPTQLELQQEQRLWKSVVRTPIAVSQYTERVIVAKRQKMEDGEETPQVSEMATTTSDAYRLTKYLDIRDGMGWH</sequence>
<proteinExistence type="predicted"/>
<protein>
    <submittedName>
        <fullName evidence="1">Uncharacterized protein</fullName>
    </submittedName>
</protein>
<organism evidence="1 2">
    <name type="scientific">Paxillus rubicundulus Ve08.2h10</name>
    <dbReference type="NCBI Taxonomy" id="930991"/>
    <lineage>
        <taxon>Eukaryota</taxon>
        <taxon>Fungi</taxon>
        <taxon>Dikarya</taxon>
        <taxon>Basidiomycota</taxon>
        <taxon>Agaricomycotina</taxon>
        <taxon>Agaricomycetes</taxon>
        <taxon>Agaricomycetidae</taxon>
        <taxon>Boletales</taxon>
        <taxon>Paxilineae</taxon>
        <taxon>Paxillaceae</taxon>
        <taxon>Paxillus</taxon>
    </lineage>
</organism>